<keyword evidence="6" id="KW-1185">Reference proteome</keyword>
<dbReference type="AlphaFoldDB" id="A0A1E5NYN5"/>
<organism evidence="5 6">
    <name type="scientific">Streptomyces agglomeratus</name>
    <dbReference type="NCBI Taxonomy" id="285458"/>
    <lineage>
        <taxon>Bacteria</taxon>
        <taxon>Bacillati</taxon>
        <taxon>Actinomycetota</taxon>
        <taxon>Actinomycetes</taxon>
        <taxon>Kitasatosporales</taxon>
        <taxon>Streptomycetaceae</taxon>
        <taxon>Streptomyces</taxon>
    </lineage>
</organism>
<keyword evidence="2" id="KW-0503">Monooxygenase</keyword>
<dbReference type="PANTHER" id="PTHR30137:SF8">
    <property type="entry name" value="BLR5498 PROTEIN"/>
    <property type="match status" value="1"/>
</dbReference>
<dbReference type="InterPro" id="IPR011251">
    <property type="entry name" value="Luciferase-like_dom"/>
</dbReference>
<dbReference type="STRING" id="285458.BGM19_38550"/>
<accession>A0A1E5NYN5</accession>
<dbReference type="EMBL" id="MEHJ01000002">
    <property type="protein sequence ID" value="OEJ21425.1"/>
    <property type="molecule type" value="Genomic_DNA"/>
</dbReference>
<evidence type="ECO:0000256" key="2">
    <source>
        <dbReference type="ARBA" id="ARBA00023033"/>
    </source>
</evidence>
<feature type="domain" description="Luciferase-like" evidence="4">
    <location>
        <begin position="9"/>
        <end position="306"/>
    </location>
</feature>
<reference evidence="5 6" key="1">
    <citation type="submission" date="2016-08" db="EMBL/GenBank/DDBJ databases">
        <title>Complete genome sequence of Streptomyces agglomeratus strain 6-3-2, a novel anti-MRSA actinomycete isolated from Wuli of Tebit, China.</title>
        <authorList>
            <person name="Chen X."/>
        </authorList>
    </citation>
    <scope>NUCLEOTIDE SEQUENCE [LARGE SCALE GENOMIC DNA]</scope>
    <source>
        <strain evidence="5 6">6-3-2</strain>
    </source>
</reference>
<dbReference type="Pfam" id="PF00296">
    <property type="entry name" value="Bac_luciferase"/>
    <property type="match status" value="1"/>
</dbReference>
<dbReference type="GO" id="GO:0004497">
    <property type="term" value="F:monooxygenase activity"/>
    <property type="evidence" value="ECO:0007669"/>
    <property type="project" value="UniProtKB-KW"/>
</dbReference>
<evidence type="ECO:0000313" key="5">
    <source>
        <dbReference type="EMBL" id="OEJ21425.1"/>
    </source>
</evidence>
<dbReference type="PANTHER" id="PTHR30137">
    <property type="entry name" value="LUCIFERASE-LIKE MONOOXYGENASE"/>
    <property type="match status" value="1"/>
</dbReference>
<dbReference type="InterPro" id="IPR050766">
    <property type="entry name" value="Bact_Lucif_Oxidored"/>
</dbReference>
<sequence length="346" mass="38468">MMNPGLRPDEEVYRTALRLADLVEPLGYDSIWTVEHHFTGHSPIPNALQLLTYVAGRTHRIELGTAVVVLPWHNPLRVAEEIAVLDLLSEGRATIGFGRGASVVEYAGFCIPRQEGLARLSEGIDFVIRALTTERFAFDGQFYSCPELALRPRPVHDPARRLLGAAHSTQSARLVGAKGLRLLISPERDRSIAEDIIRGYRSSSLEHGHQPAPPTIHLYVSVALTAAEAQVRARTYMTPMVESLARHYRGTPLPVVTPNDVPQEGDEEQEPQASPKGELSRATEAFMAKHLVGTPDECARRIREFKCMFGADHFIGEFSYGAMPYEEAEQNIRLFAREVLPKISTE</sequence>
<dbReference type="Gene3D" id="3.20.20.30">
    <property type="entry name" value="Luciferase-like domain"/>
    <property type="match status" value="1"/>
</dbReference>
<dbReference type="SUPFAM" id="SSF51679">
    <property type="entry name" value="Bacterial luciferase-like"/>
    <property type="match status" value="1"/>
</dbReference>
<evidence type="ECO:0000313" key="6">
    <source>
        <dbReference type="Proteomes" id="UP000095759"/>
    </source>
</evidence>
<evidence type="ECO:0000256" key="3">
    <source>
        <dbReference type="SAM" id="MobiDB-lite"/>
    </source>
</evidence>
<evidence type="ECO:0000259" key="4">
    <source>
        <dbReference type="Pfam" id="PF00296"/>
    </source>
</evidence>
<feature type="region of interest" description="Disordered" evidence="3">
    <location>
        <begin position="251"/>
        <end position="279"/>
    </location>
</feature>
<comment type="caution">
    <text evidence="5">The sequence shown here is derived from an EMBL/GenBank/DDBJ whole genome shotgun (WGS) entry which is preliminary data.</text>
</comment>
<dbReference type="Proteomes" id="UP000095759">
    <property type="component" value="Unassembled WGS sequence"/>
</dbReference>
<protein>
    <recommendedName>
        <fullName evidence="4">Luciferase-like domain-containing protein</fullName>
    </recommendedName>
</protein>
<gene>
    <name evidence="5" type="ORF">AS594_38290</name>
</gene>
<keyword evidence="1" id="KW-0560">Oxidoreductase</keyword>
<name>A0A1E5NYN5_9ACTN</name>
<dbReference type="InterPro" id="IPR036661">
    <property type="entry name" value="Luciferase-like_sf"/>
</dbReference>
<evidence type="ECO:0000256" key="1">
    <source>
        <dbReference type="ARBA" id="ARBA00023002"/>
    </source>
</evidence>
<dbReference type="GO" id="GO:0005829">
    <property type="term" value="C:cytosol"/>
    <property type="evidence" value="ECO:0007669"/>
    <property type="project" value="TreeGrafter"/>
</dbReference>
<proteinExistence type="predicted"/>
<dbReference type="GO" id="GO:0016705">
    <property type="term" value="F:oxidoreductase activity, acting on paired donors, with incorporation or reduction of molecular oxygen"/>
    <property type="evidence" value="ECO:0007669"/>
    <property type="project" value="InterPro"/>
</dbReference>